<accession>A0ACC6MFC9</accession>
<keyword evidence="2" id="KW-1185">Reference proteome</keyword>
<dbReference type="Proteomes" id="UP001289645">
    <property type="component" value="Unassembled WGS sequence"/>
</dbReference>
<dbReference type="EMBL" id="JAOXLN010000008">
    <property type="protein sequence ID" value="MDZ5085668.1"/>
    <property type="molecule type" value="Genomic_DNA"/>
</dbReference>
<evidence type="ECO:0000313" key="2">
    <source>
        <dbReference type="Proteomes" id="UP001289645"/>
    </source>
</evidence>
<comment type="caution">
    <text evidence="1">The sequence shown here is derived from an EMBL/GenBank/DDBJ whole genome shotgun (WGS) entry which is preliminary data.</text>
</comment>
<gene>
    <name evidence="1" type="ORF">OHX15_09745</name>
</gene>
<protein>
    <submittedName>
        <fullName evidence="1">DUF5642 family protein</fullName>
    </submittedName>
</protein>
<reference evidence="1 2" key="1">
    <citation type="journal article" date="2021" name="Chemosphere">
        <title>Bioballs carrying a syntrophic Rhodococcus and Mycolicibacterium consortium for simultaneous sorption and biodegradation of fuel oil in contaminated freshwater.</title>
        <authorList>
            <person name="Naloka K."/>
            <person name="Polrit D."/>
            <person name="Muangchinda C."/>
            <person name="Thoetkiattikul H."/>
            <person name="Pinyakong O."/>
        </authorList>
    </citation>
    <scope>NUCLEOTIDE SEQUENCE [LARGE SCALE GENOMIC DNA]</scope>
    <source>
        <strain evidence="1 2">J101</strain>
    </source>
</reference>
<evidence type="ECO:0000313" key="1">
    <source>
        <dbReference type="EMBL" id="MDZ5085668.1"/>
    </source>
</evidence>
<name>A0ACC6MFC9_MYCPF</name>
<sequence>MRLPPPAALVALGMVCAGCAGTPEPTPSADTTARDLTVEPARIDRARHALPPGYEVASYTGAPTPLAVWGLAGPVEAQPAQCVELAAPPVRPDSAQGWSASGPGGIIYAVVAAAAPGPLAAAAPGPLVTDAPGPPVTDAPGPPVEAAACRSWTATAGHTSATVRELPAPALEAAHTVGMATAATTVVEGGTETRAEADTFVAHLGQFVCFVALVTDPGSAYPRLDAAFAADLLVETVSALRS</sequence>
<proteinExistence type="predicted"/>
<organism evidence="1 2">
    <name type="scientific">Mycolicibacterium parafortuitum</name>
    <name type="common">Mycobacterium parafortuitum</name>
    <dbReference type="NCBI Taxonomy" id="39692"/>
    <lineage>
        <taxon>Bacteria</taxon>
        <taxon>Bacillati</taxon>
        <taxon>Actinomycetota</taxon>
        <taxon>Actinomycetes</taxon>
        <taxon>Mycobacteriales</taxon>
        <taxon>Mycobacteriaceae</taxon>
        <taxon>Mycolicibacterium</taxon>
    </lineage>
</organism>